<gene>
    <name evidence="5" type="primary">Aste57867_15973</name>
    <name evidence="4" type="ORF">As57867_015917</name>
    <name evidence="5" type="ORF">ASTE57867_15973</name>
</gene>
<dbReference type="Proteomes" id="UP000332933">
    <property type="component" value="Unassembled WGS sequence"/>
</dbReference>
<name>A0A485L4F0_9STRA</name>
<evidence type="ECO:0000259" key="3">
    <source>
        <dbReference type="PROSITE" id="PS51671"/>
    </source>
</evidence>
<dbReference type="SUPFAM" id="SSF55021">
    <property type="entry name" value="ACT-like"/>
    <property type="match status" value="1"/>
</dbReference>
<dbReference type="PANTHER" id="PTHR30239">
    <property type="entry name" value="ACETOLACTATE SYNTHASE SMALL SUBUNIT"/>
    <property type="match status" value="1"/>
</dbReference>
<organism evidence="5 6">
    <name type="scientific">Aphanomyces stellatus</name>
    <dbReference type="NCBI Taxonomy" id="120398"/>
    <lineage>
        <taxon>Eukaryota</taxon>
        <taxon>Sar</taxon>
        <taxon>Stramenopiles</taxon>
        <taxon>Oomycota</taxon>
        <taxon>Saprolegniomycetes</taxon>
        <taxon>Saprolegniales</taxon>
        <taxon>Verrucalvaceae</taxon>
        <taxon>Aphanomyces</taxon>
    </lineage>
</organism>
<dbReference type="GO" id="GO:0003984">
    <property type="term" value="F:acetolactate synthase activity"/>
    <property type="evidence" value="ECO:0007669"/>
    <property type="project" value="TreeGrafter"/>
</dbReference>
<sequence>MESTPPKQEVTETQAEVDLSFPAVRFRSHPDVFRVRVRGATVLPITISLESKRTKGQWECVVSDLKEHAFKDAHVHTDASEVVSALQQAFIALEDEDSTWTNSKVDINYTRSGSMLLMLVFTPPSSSSMALGLTFDMMPFAMSTTDILELKMRDLMKDIERLQKAPEPVLMLVSDGRSKPLGDHLYSTWTVHPSLEPRHFALSEDGTEIVFLKKGGYHIQVRGLSGAASSTAALGAGSSLIPSTFELFIDHVHVSTSQGYGNFCQLSHVFSVEKTTAVSVSIRGYHAYQANVMVLVEQFMKNAFVPVDARLVCAVAAIAASILWQVITLISKGRFTTEIHTAIGIRPKMLRWTHLCRGRRPAPTVLRLFSKAALRTEEHFFSLLVVNRPGTLAQITSAFAALGTNVGSLAVQTTLVPELSRMIITATATEQTASKILRRLRRMVCVTFLHSTTMHHCLRDEAFVLQSQLLLRLHIPPEKKTPIDLLLNKYNGIIVDENEPPLLSPDDEDAPPPLPSTIVHVVNAPHLLNTFLHRLTLDGVTVLECQSASPCFLDIFTQSTLQPKPLQATATTKRTTYSKARRNLHDRIAAQLFFPAHVPAQLRRPKFILLLGIPGSGKTSILSELDQTERIVLNDFVNFDVDDVIALLPEFYTAMLNIGLGNMQDESPADPHTRYNQCQDEAKFILDQNLKLATMDRRNVILHGSGRSLDKYQDIIQSLDRRYEVHVMCVDIPLDVAMERVENRSKGYGRNVPKEFVEEAERRIRETFPTLAKELPYAHVFDSSTWPPALVWSKQSDRVIVDEPTHPVQVKYGL</sequence>
<dbReference type="GO" id="GO:0009099">
    <property type="term" value="P:L-valine biosynthetic process"/>
    <property type="evidence" value="ECO:0007669"/>
    <property type="project" value="TreeGrafter"/>
</dbReference>
<dbReference type="Gene3D" id="3.40.50.300">
    <property type="entry name" value="P-loop containing nucleotide triphosphate hydrolases"/>
    <property type="match status" value="1"/>
</dbReference>
<dbReference type="SUPFAM" id="SSF52540">
    <property type="entry name" value="P-loop containing nucleoside triphosphate hydrolases"/>
    <property type="match status" value="1"/>
</dbReference>
<dbReference type="GO" id="GO:0005524">
    <property type="term" value="F:ATP binding"/>
    <property type="evidence" value="ECO:0007669"/>
    <property type="project" value="UniProtKB-KW"/>
</dbReference>
<dbReference type="InterPro" id="IPR004789">
    <property type="entry name" value="Acetalactate_synth_ssu"/>
</dbReference>
<dbReference type="EMBL" id="VJMH01005778">
    <property type="protein sequence ID" value="KAF0693024.1"/>
    <property type="molecule type" value="Genomic_DNA"/>
</dbReference>
<protein>
    <submittedName>
        <fullName evidence="5">Aste57867_15973 protein</fullName>
    </submittedName>
</protein>
<evidence type="ECO:0000256" key="1">
    <source>
        <dbReference type="ARBA" id="ARBA00022741"/>
    </source>
</evidence>
<dbReference type="AlphaFoldDB" id="A0A485L4F0"/>
<dbReference type="GO" id="GO:0009097">
    <property type="term" value="P:isoleucine biosynthetic process"/>
    <property type="evidence" value="ECO:0007669"/>
    <property type="project" value="TreeGrafter"/>
</dbReference>
<evidence type="ECO:0000256" key="2">
    <source>
        <dbReference type="ARBA" id="ARBA00022840"/>
    </source>
</evidence>
<evidence type="ECO:0000313" key="6">
    <source>
        <dbReference type="Proteomes" id="UP000332933"/>
    </source>
</evidence>
<keyword evidence="2" id="KW-0067">ATP-binding</keyword>
<dbReference type="OrthoDB" id="111864at2759"/>
<dbReference type="Pfam" id="PF22629">
    <property type="entry name" value="ACT_AHAS_ss"/>
    <property type="match status" value="1"/>
</dbReference>
<reference evidence="4" key="2">
    <citation type="submission" date="2019-06" db="EMBL/GenBank/DDBJ databases">
        <title>Genomics analysis of Aphanomyces spp. identifies a new class of oomycete effector associated with host adaptation.</title>
        <authorList>
            <person name="Gaulin E."/>
        </authorList>
    </citation>
    <scope>NUCLEOTIDE SEQUENCE</scope>
    <source>
        <strain evidence="4">CBS 578.67</strain>
    </source>
</reference>
<dbReference type="InterPro" id="IPR010488">
    <property type="entry name" value="Zeta_toxin_domain"/>
</dbReference>
<evidence type="ECO:0000313" key="5">
    <source>
        <dbReference type="EMBL" id="VFT92758.1"/>
    </source>
</evidence>
<dbReference type="PANTHER" id="PTHR30239:SF0">
    <property type="entry name" value="ACETOLACTATE SYNTHASE SMALL SUBUNIT 1, CHLOROPLASTIC"/>
    <property type="match status" value="1"/>
</dbReference>
<dbReference type="GO" id="GO:0016301">
    <property type="term" value="F:kinase activity"/>
    <property type="evidence" value="ECO:0007669"/>
    <property type="project" value="InterPro"/>
</dbReference>
<evidence type="ECO:0000313" key="4">
    <source>
        <dbReference type="EMBL" id="KAF0693024.1"/>
    </source>
</evidence>
<accession>A0A485L4F0</accession>
<dbReference type="InterPro" id="IPR027417">
    <property type="entry name" value="P-loop_NTPase"/>
</dbReference>
<dbReference type="GO" id="GO:1990610">
    <property type="term" value="F:acetolactate synthase regulator activity"/>
    <property type="evidence" value="ECO:0007669"/>
    <property type="project" value="InterPro"/>
</dbReference>
<keyword evidence="1" id="KW-0547">Nucleotide-binding</keyword>
<proteinExistence type="predicted"/>
<dbReference type="InterPro" id="IPR045865">
    <property type="entry name" value="ACT-like_dom_sf"/>
</dbReference>
<dbReference type="InterPro" id="IPR054480">
    <property type="entry name" value="AHAS_small-like_ACT"/>
</dbReference>
<dbReference type="EMBL" id="CAADRA010005799">
    <property type="protein sequence ID" value="VFT92758.1"/>
    <property type="molecule type" value="Genomic_DNA"/>
</dbReference>
<dbReference type="InterPro" id="IPR002912">
    <property type="entry name" value="ACT_dom"/>
</dbReference>
<dbReference type="GO" id="GO:0005829">
    <property type="term" value="C:cytosol"/>
    <property type="evidence" value="ECO:0007669"/>
    <property type="project" value="TreeGrafter"/>
</dbReference>
<dbReference type="Gene3D" id="3.30.70.260">
    <property type="match status" value="1"/>
</dbReference>
<feature type="domain" description="ACT" evidence="3">
    <location>
        <begin position="380"/>
        <end position="454"/>
    </location>
</feature>
<dbReference type="PROSITE" id="PS51671">
    <property type="entry name" value="ACT"/>
    <property type="match status" value="1"/>
</dbReference>
<dbReference type="Pfam" id="PF06414">
    <property type="entry name" value="Zeta_toxin"/>
    <property type="match status" value="1"/>
</dbReference>
<keyword evidence="6" id="KW-1185">Reference proteome</keyword>
<reference evidence="5 6" key="1">
    <citation type="submission" date="2019-03" db="EMBL/GenBank/DDBJ databases">
        <authorList>
            <person name="Gaulin E."/>
            <person name="Dumas B."/>
        </authorList>
    </citation>
    <scope>NUCLEOTIDE SEQUENCE [LARGE SCALE GENOMIC DNA]</scope>
    <source>
        <strain evidence="5">CBS 568.67</strain>
    </source>
</reference>